<name>A0A1Y5R8I3_9RHOB</name>
<keyword evidence="3" id="KW-1185">Reference proteome</keyword>
<organism evidence="2 3">
    <name type="scientific">Pseudoruegeria aquimaris</name>
    <dbReference type="NCBI Taxonomy" id="393663"/>
    <lineage>
        <taxon>Bacteria</taxon>
        <taxon>Pseudomonadati</taxon>
        <taxon>Pseudomonadota</taxon>
        <taxon>Alphaproteobacteria</taxon>
        <taxon>Rhodobacterales</taxon>
        <taxon>Roseobacteraceae</taxon>
        <taxon>Pseudoruegeria</taxon>
    </lineage>
</organism>
<dbReference type="OrthoDB" id="7658791at2"/>
<dbReference type="AlphaFoldDB" id="A0A1Y5R8I3"/>
<evidence type="ECO:0000256" key="1">
    <source>
        <dbReference type="SAM" id="SignalP"/>
    </source>
</evidence>
<dbReference type="RefSeq" id="WP_085866750.1">
    <property type="nucleotide sequence ID" value="NZ_FWFQ01000001.1"/>
</dbReference>
<dbReference type="Proteomes" id="UP000193409">
    <property type="component" value="Unassembled WGS sequence"/>
</dbReference>
<evidence type="ECO:0000313" key="3">
    <source>
        <dbReference type="Proteomes" id="UP000193409"/>
    </source>
</evidence>
<proteinExistence type="predicted"/>
<accession>A0A1Y5R8I3</accession>
<reference evidence="2 3" key="1">
    <citation type="submission" date="2017-03" db="EMBL/GenBank/DDBJ databases">
        <authorList>
            <person name="Afonso C.L."/>
            <person name="Miller P.J."/>
            <person name="Scott M.A."/>
            <person name="Spackman E."/>
            <person name="Goraichik I."/>
            <person name="Dimitrov K.M."/>
            <person name="Suarez D.L."/>
            <person name="Swayne D.E."/>
        </authorList>
    </citation>
    <scope>NUCLEOTIDE SEQUENCE [LARGE SCALE GENOMIC DNA]</scope>
    <source>
        <strain evidence="2 3">CECT 7680</strain>
    </source>
</reference>
<evidence type="ECO:0000313" key="2">
    <source>
        <dbReference type="EMBL" id="SLN11656.1"/>
    </source>
</evidence>
<keyword evidence="1" id="KW-0732">Signal</keyword>
<dbReference type="EMBL" id="FWFQ01000001">
    <property type="protein sequence ID" value="SLN11656.1"/>
    <property type="molecule type" value="Genomic_DNA"/>
</dbReference>
<sequence>MRKILTLVLGVAGLAAAGAASAQVFSEKEARAMLFPEKGIGIAISKAGFLSDQDRKLLEEVAKTQNYYAAVAVPPDEGMFSNAAASAANFHRMEDAEVAALATCNDRRNGGAPCEVVLRVYPKGWKPQPLQLSRDATEGFRKEYRRARAPKAMAISPKTGEWSVFRGDGAQNFAVSNCNGKSTRKGAADCLIVIKDD</sequence>
<feature type="signal peptide" evidence="1">
    <location>
        <begin position="1"/>
        <end position="22"/>
    </location>
</feature>
<gene>
    <name evidence="2" type="ORF">PSA7680_00153</name>
</gene>
<protein>
    <recommendedName>
        <fullName evidence="4">5-aminolevulic acid synthase</fullName>
    </recommendedName>
</protein>
<evidence type="ECO:0008006" key="4">
    <source>
        <dbReference type="Google" id="ProtNLM"/>
    </source>
</evidence>
<feature type="chain" id="PRO_5013391593" description="5-aminolevulic acid synthase" evidence="1">
    <location>
        <begin position="23"/>
        <end position="197"/>
    </location>
</feature>